<dbReference type="Proteomes" id="UP000785679">
    <property type="component" value="Unassembled WGS sequence"/>
</dbReference>
<dbReference type="EMBL" id="RRYP01029989">
    <property type="protein sequence ID" value="TNV71319.1"/>
    <property type="molecule type" value="Genomic_DNA"/>
</dbReference>
<accession>A0A8J8NAK1</accession>
<evidence type="ECO:0000313" key="2">
    <source>
        <dbReference type="Proteomes" id="UP000785679"/>
    </source>
</evidence>
<proteinExistence type="predicted"/>
<organism evidence="1 2">
    <name type="scientific">Halteria grandinella</name>
    <dbReference type="NCBI Taxonomy" id="5974"/>
    <lineage>
        <taxon>Eukaryota</taxon>
        <taxon>Sar</taxon>
        <taxon>Alveolata</taxon>
        <taxon>Ciliophora</taxon>
        <taxon>Intramacronucleata</taxon>
        <taxon>Spirotrichea</taxon>
        <taxon>Stichotrichia</taxon>
        <taxon>Sporadotrichida</taxon>
        <taxon>Halteriidae</taxon>
        <taxon>Halteria</taxon>
    </lineage>
</organism>
<keyword evidence="2" id="KW-1185">Reference proteome</keyword>
<name>A0A8J8NAK1_HALGN</name>
<gene>
    <name evidence="1" type="ORF">FGO68_gene9783</name>
</gene>
<protein>
    <submittedName>
        <fullName evidence="1">Uncharacterized protein</fullName>
    </submittedName>
</protein>
<evidence type="ECO:0000313" key="1">
    <source>
        <dbReference type="EMBL" id="TNV71319.1"/>
    </source>
</evidence>
<dbReference type="AlphaFoldDB" id="A0A8J8NAK1"/>
<reference evidence="1" key="1">
    <citation type="submission" date="2019-06" db="EMBL/GenBank/DDBJ databases">
        <authorList>
            <person name="Zheng W."/>
        </authorList>
    </citation>
    <scope>NUCLEOTIDE SEQUENCE</scope>
    <source>
        <strain evidence="1">QDHG01</strain>
    </source>
</reference>
<sequence length="77" mass="8647">MDAFLLVLPELAPVAFPRSKSEHSTFRSLKNSRTNPFRLRRVSGDQSSMARYSYSVIVFIAQNTKAQRAGPPKDCSD</sequence>
<comment type="caution">
    <text evidence="1">The sequence shown here is derived from an EMBL/GenBank/DDBJ whole genome shotgun (WGS) entry which is preliminary data.</text>
</comment>